<sequence>MMARWSPEPEVSQGPLPLPVAGASLLSAQPEGGRHSPGSLVVPAVSTGESILSGKNPNQLRRRDSPSTIILSPPRKGSVDCVYDLSVRESQPRLYPTSSSVEWLQNRIVPGETGSIQR</sequence>
<name>A0ABN8YP91_RANTA</name>
<feature type="region of interest" description="Disordered" evidence="1">
    <location>
        <begin position="1"/>
        <end position="73"/>
    </location>
</feature>
<protein>
    <submittedName>
        <fullName evidence="2">Uncharacterized protein</fullName>
    </submittedName>
</protein>
<evidence type="ECO:0000313" key="3">
    <source>
        <dbReference type="Proteomes" id="UP001176941"/>
    </source>
</evidence>
<feature type="compositionally biased region" description="Polar residues" evidence="1">
    <location>
        <begin position="47"/>
        <end position="59"/>
    </location>
</feature>
<dbReference type="Proteomes" id="UP001176941">
    <property type="component" value="Chromosome 21"/>
</dbReference>
<proteinExistence type="predicted"/>
<reference evidence="2" key="1">
    <citation type="submission" date="2023-04" db="EMBL/GenBank/DDBJ databases">
        <authorList>
            <consortium name="ELIXIR-Norway"/>
        </authorList>
    </citation>
    <scope>NUCLEOTIDE SEQUENCE [LARGE SCALE GENOMIC DNA]</scope>
</reference>
<dbReference type="EMBL" id="OX459957">
    <property type="protein sequence ID" value="CAI9163299.1"/>
    <property type="molecule type" value="Genomic_DNA"/>
</dbReference>
<evidence type="ECO:0000313" key="2">
    <source>
        <dbReference type="EMBL" id="CAI9163299.1"/>
    </source>
</evidence>
<keyword evidence="3" id="KW-1185">Reference proteome</keyword>
<organism evidence="2 3">
    <name type="scientific">Rangifer tarandus platyrhynchus</name>
    <name type="common">Svalbard reindeer</name>
    <dbReference type="NCBI Taxonomy" id="3082113"/>
    <lineage>
        <taxon>Eukaryota</taxon>
        <taxon>Metazoa</taxon>
        <taxon>Chordata</taxon>
        <taxon>Craniata</taxon>
        <taxon>Vertebrata</taxon>
        <taxon>Euteleostomi</taxon>
        <taxon>Mammalia</taxon>
        <taxon>Eutheria</taxon>
        <taxon>Laurasiatheria</taxon>
        <taxon>Artiodactyla</taxon>
        <taxon>Ruminantia</taxon>
        <taxon>Pecora</taxon>
        <taxon>Cervidae</taxon>
        <taxon>Odocoileinae</taxon>
        <taxon>Rangifer</taxon>
    </lineage>
</organism>
<gene>
    <name evidence="2" type="ORF">MRATA1EN1_LOCUS12261</name>
</gene>
<evidence type="ECO:0000256" key="1">
    <source>
        <dbReference type="SAM" id="MobiDB-lite"/>
    </source>
</evidence>
<accession>A0ABN8YP91</accession>